<dbReference type="Gene3D" id="3.10.105.10">
    <property type="entry name" value="Dipeptide-binding Protein, Domain 3"/>
    <property type="match status" value="1"/>
</dbReference>
<dbReference type="AlphaFoldDB" id="A0A4Y3HSG5"/>
<keyword evidence="1" id="KW-0238">DNA-binding</keyword>
<evidence type="ECO:0000259" key="2">
    <source>
        <dbReference type="Pfam" id="PF00496"/>
    </source>
</evidence>
<dbReference type="Proteomes" id="UP000318717">
    <property type="component" value="Unassembled WGS sequence"/>
</dbReference>
<dbReference type="InterPro" id="IPR000914">
    <property type="entry name" value="SBP_5_dom"/>
</dbReference>
<dbReference type="EMBL" id="BJLF01000003">
    <property type="protein sequence ID" value="GEA50026.1"/>
    <property type="molecule type" value="Genomic_DNA"/>
</dbReference>
<dbReference type="Pfam" id="PF12793">
    <property type="entry name" value="SgrR_N"/>
    <property type="match status" value="1"/>
</dbReference>
<evidence type="ECO:0000313" key="5">
    <source>
        <dbReference type="Proteomes" id="UP000318717"/>
    </source>
</evidence>
<evidence type="ECO:0000256" key="1">
    <source>
        <dbReference type="ARBA" id="ARBA00023125"/>
    </source>
</evidence>
<feature type="domain" description="Transcriptional regulator SgrR N-terminal HTH" evidence="3">
    <location>
        <begin position="6"/>
        <end position="114"/>
    </location>
</feature>
<reference evidence="4 5" key="1">
    <citation type="submission" date="2019-06" db="EMBL/GenBank/DDBJ databases">
        <title>Whole genome shotgun sequence of Vibrio inusitatus NBRC 102082.</title>
        <authorList>
            <person name="Hosoyama A."/>
            <person name="Uohara A."/>
            <person name="Ohji S."/>
            <person name="Ichikawa N."/>
        </authorList>
    </citation>
    <scope>NUCLEOTIDE SEQUENCE [LARGE SCALE GENOMIC DNA]</scope>
    <source>
        <strain evidence="4 5">NBRC 102082</strain>
    </source>
</reference>
<evidence type="ECO:0000313" key="4">
    <source>
        <dbReference type="EMBL" id="GEA50026.1"/>
    </source>
</evidence>
<comment type="caution">
    <text evidence="4">The sequence shown here is derived from an EMBL/GenBank/DDBJ whole genome shotgun (WGS) entry which is preliminary data.</text>
</comment>
<dbReference type="InterPro" id="IPR039424">
    <property type="entry name" value="SBP_5"/>
</dbReference>
<keyword evidence="5" id="KW-1185">Reference proteome</keyword>
<accession>A0A4Y3HSG5</accession>
<feature type="domain" description="Solute-binding protein family 5" evidence="2">
    <location>
        <begin position="166"/>
        <end position="313"/>
    </location>
</feature>
<evidence type="ECO:0000259" key="3">
    <source>
        <dbReference type="Pfam" id="PF12793"/>
    </source>
</evidence>
<dbReference type="Pfam" id="PF00496">
    <property type="entry name" value="SBP_bac_5"/>
    <property type="match status" value="1"/>
</dbReference>
<dbReference type="OrthoDB" id="5894719at2"/>
<sequence>MKPIKLVRFFARLESYSVHEENAVLLDEVSELLYTTTRYARTLLGDMQRNGWLQWTPKTGRNQRSILKKLYSEAEVRRQIALNFISQKQFEEALEALQDNQQIFGELLKQSSGAGLHNGLLHVQLTYNRTFSALYPHNILRNSERFFVRQLYSCLVKQDAKGNTTADIAHHWQMSEDGKVWSFYLRPKVQFHDGSPIHGQAIVDLFNAYKKRDGYKRDLWHLLRIESPQPRVVKFYLSSEDIDFVSKLADVKYSIQPVKQVTKSISKQTAVIGSGPFKLLEQSDKWLKLRANEAFHGYRSLTDELTIWHVKSQNGGESYSHKLLSKQSEDEEETAVQPTKRLCVEDGCLLTVFNQNAAKKLPTETRRWLVHVMQGEALWKDITKNKVPINLVAAENFYPFWKPWNSVAATKPAEINRLSILIYNHFGLKVCAQAISNVLAKHGIEVDIEEVPIETYAKLAKGDGFTQDIVLMNLLLDDNLPTSALLAFQSDIAFRSCLDAKTSDWLDTNLRKLCADAQSTHYLERLESIGNYLISEAIAKPLFHHMQSMSFQDMFSGVDMTPWGWPDIQQIWLED</sequence>
<dbReference type="InterPro" id="IPR025370">
    <property type="entry name" value="SgrR_HTH_N"/>
</dbReference>
<dbReference type="GO" id="GO:0003677">
    <property type="term" value="F:DNA binding"/>
    <property type="evidence" value="ECO:0007669"/>
    <property type="project" value="UniProtKB-KW"/>
</dbReference>
<gene>
    <name evidence="4" type="ORF">VIN01S_08300</name>
</gene>
<dbReference type="GO" id="GO:0015833">
    <property type="term" value="P:peptide transport"/>
    <property type="evidence" value="ECO:0007669"/>
    <property type="project" value="TreeGrafter"/>
</dbReference>
<dbReference type="RefSeq" id="WP_141344374.1">
    <property type="nucleotide sequence ID" value="NZ_BJLF01000003.1"/>
</dbReference>
<dbReference type="GO" id="GO:1904680">
    <property type="term" value="F:peptide transmembrane transporter activity"/>
    <property type="evidence" value="ECO:0007669"/>
    <property type="project" value="TreeGrafter"/>
</dbReference>
<proteinExistence type="predicted"/>
<organism evidence="4 5">
    <name type="scientific">Vibrio inusitatus NBRC 102082</name>
    <dbReference type="NCBI Taxonomy" id="1219070"/>
    <lineage>
        <taxon>Bacteria</taxon>
        <taxon>Pseudomonadati</taxon>
        <taxon>Pseudomonadota</taxon>
        <taxon>Gammaproteobacteria</taxon>
        <taxon>Vibrionales</taxon>
        <taxon>Vibrionaceae</taxon>
        <taxon>Vibrio</taxon>
    </lineage>
</organism>
<dbReference type="SUPFAM" id="SSF53850">
    <property type="entry name" value="Periplasmic binding protein-like II"/>
    <property type="match status" value="1"/>
</dbReference>
<dbReference type="PANTHER" id="PTHR30290:SF72">
    <property type="entry name" value="HTH-TYPE TRANSCRIPTIONAL REGULATOR SGRR"/>
    <property type="match status" value="1"/>
</dbReference>
<name>A0A4Y3HSG5_9VIBR</name>
<dbReference type="Gene3D" id="3.40.190.10">
    <property type="entry name" value="Periplasmic binding protein-like II"/>
    <property type="match status" value="1"/>
</dbReference>
<protein>
    <submittedName>
        <fullName evidence="4">Transporter</fullName>
    </submittedName>
</protein>
<dbReference type="PANTHER" id="PTHR30290">
    <property type="entry name" value="PERIPLASMIC BINDING COMPONENT OF ABC TRANSPORTER"/>
    <property type="match status" value="1"/>
</dbReference>